<evidence type="ECO:0000256" key="1">
    <source>
        <dbReference type="ARBA" id="ARBA00000971"/>
    </source>
</evidence>
<keyword evidence="5" id="KW-0963">Cytoplasm</keyword>
<protein>
    <recommendedName>
        <fullName evidence="4">peptidylprolyl isomerase</fullName>
        <ecNumber evidence="4">5.2.1.8</ecNumber>
    </recommendedName>
</protein>
<feature type="domain" description="PPIase FKBP-type" evidence="9">
    <location>
        <begin position="7"/>
        <end position="106"/>
    </location>
</feature>
<gene>
    <name evidence="10" type="ORF">METZ01_LOCUS345616</name>
</gene>
<evidence type="ECO:0000256" key="8">
    <source>
        <dbReference type="ARBA" id="ARBA00023235"/>
    </source>
</evidence>
<evidence type="ECO:0000256" key="4">
    <source>
        <dbReference type="ARBA" id="ARBA00013194"/>
    </source>
</evidence>
<dbReference type="Gene3D" id="3.10.50.40">
    <property type="match status" value="1"/>
</dbReference>
<dbReference type="InterPro" id="IPR046357">
    <property type="entry name" value="PPIase_dom_sf"/>
</dbReference>
<name>A0A382R6H6_9ZZZZ</name>
<keyword evidence="6" id="KW-0697">Rotamase</keyword>
<evidence type="ECO:0000256" key="3">
    <source>
        <dbReference type="ARBA" id="ARBA00006577"/>
    </source>
</evidence>
<dbReference type="PANTHER" id="PTHR47861:SF3">
    <property type="entry name" value="FKBP-TYPE PEPTIDYL-PROLYL CIS-TRANS ISOMERASE SLYD"/>
    <property type="match status" value="1"/>
</dbReference>
<dbReference type="PROSITE" id="PS50059">
    <property type="entry name" value="FKBP_PPIASE"/>
    <property type="match status" value="1"/>
</dbReference>
<evidence type="ECO:0000256" key="2">
    <source>
        <dbReference type="ARBA" id="ARBA00004496"/>
    </source>
</evidence>
<evidence type="ECO:0000256" key="5">
    <source>
        <dbReference type="ARBA" id="ARBA00022490"/>
    </source>
</evidence>
<dbReference type="SUPFAM" id="SSF54534">
    <property type="entry name" value="FKBP-like"/>
    <property type="match status" value="1"/>
</dbReference>
<dbReference type="Pfam" id="PF00254">
    <property type="entry name" value="FKBP_C"/>
    <property type="match status" value="1"/>
</dbReference>
<dbReference type="GO" id="GO:0042026">
    <property type="term" value="P:protein refolding"/>
    <property type="evidence" value="ECO:0007669"/>
    <property type="project" value="UniProtKB-ARBA"/>
</dbReference>
<evidence type="ECO:0000259" key="9">
    <source>
        <dbReference type="PROSITE" id="PS50059"/>
    </source>
</evidence>
<dbReference type="EC" id="5.2.1.8" evidence="4"/>
<dbReference type="GO" id="GO:0003755">
    <property type="term" value="F:peptidyl-prolyl cis-trans isomerase activity"/>
    <property type="evidence" value="ECO:0007669"/>
    <property type="project" value="UniProtKB-KW"/>
</dbReference>
<dbReference type="EMBL" id="UINC01119150">
    <property type="protein sequence ID" value="SVC92762.1"/>
    <property type="molecule type" value="Genomic_DNA"/>
</dbReference>
<proteinExistence type="inferred from homology"/>
<dbReference type="AlphaFoldDB" id="A0A382R6H6"/>
<comment type="catalytic activity">
    <reaction evidence="1">
        <text>[protein]-peptidylproline (omega=180) = [protein]-peptidylproline (omega=0)</text>
        <dbReference type="Rhea" id="RHEA:16237"/>
        <dbReference type="Rhea" id="RHEA-COMP:10747"/>
        <dbReference type="Rhea" id="RHEA-COMP:10748"/>
        <dbReference type="ChEBI" id="CHEBI:83833"/>
        <dbReference type="ChEBI" id="CHEBI:83834"/>
        <dbReference type="EC" id="5.2.1.8"/>
    </reaction>
</comment>
<comment type="subcellular location">
    <subcellularLocation>
        <location evidence="2">Cytoplasm</location>
    </subcellularLocation>
</comment>
<dbReference type="GO" id="GO:0005737">
    <property type="term" value="C:cytoplasm"/>
    <property type="evidence" value="ECO:0007669"/>
    <property type="project" value="UniProtKB-SubCell"/>
</dbReference>
<dbReference type="PANTHER" id="PTHR47861">
    <property type="entry name" value="FKBP-TYPE PEPTIDYL-PROLYL CIS-TRANS ISOMERASE SLYD"/>
    <property type="match status" value="1"/>
</dbReference>
<organism evidence="10">
    <name type="scientific">marine metagenome</name>
    <dbReference type="NCBI Taxonomy" id="408172"/>
    <lineage>
        <taxon>unclassified sequences</taxon>
        <taxon>metagenomes</taxon>
        <taxon>ecological metagenomes</taxon>
    </lineage>
</organism>
<sequence length="167" mass="18386">MSLVEQNSVVSVNYTGTYPDSGQVFDSSEGRDPLTFLVGHGQMIPGFEQEILGASVGETREFTLTPDQAYGERQEAAIQDVQRSEFPDTVDVDQAFADGVPLAAYDEQGQPMQFNIYAIEGDIVKIDFNHPMAGKTLHFSVDIVSIRDAQPEELEHRHVHGPGGHDH</sequence>
<evidence type="ECO:0000256" key="6">
    <source>
        <dbReference type="ARBA" id="ARBA00023110"/>
    </source>
</evidence>
<reference evidence="10" key="1">
    <citation type="submission" date="2018-05" db="EMBL/GenBank/DDBJ databases">
        <authorList>
            <person name="Lanie J.A."/>
            <person name="Ng W.-L."/>
            <person name="Kazmierczak K.M."/>
            <person name="Andrzejewski T.M."/>
            <person name="Davidsen T.M."/>
            <person name="Wayne K.J."/>
            <person name="Tettelin H."/>
            <person name="Glass J.I."/>
            <person name="Rusch D."/>
            <person name="Podicherti R."/>
            <person name="Tsui H.-C.T."/>
            <person name="Winkler M.E."/>
        </authorList>
    </citation>
    <scope>NUCLEOTIDE SEQUENCE</scope>
</reference>
<keyword evidence="7" id="KW-0143">Chaperone</keyword>
<evidence type="ECO:0000313" key="10">
    <source>
        <dbReference type="EMBL" id="SVC92762.1"/>
    </source>
</evidence>
<keyword evidence="8" id="KW-0413">Isomerase</keyword>
<accession>A0A382R6H6</accession>
<comment type="similarity">
    <text evidence="3">Belongs to the FKBP-type PPIase family.</text>
</comment>
<dbReference type="InterPro" id="IPR001179">
    <property type="entry name" value="PPIase_FKBP_dom"/>
</dbReference>
<evidence type="ECO:0000256" key="7">
    <source>
        <dbReference type="ARBA" id="ARBA00023186"/>
    </source>
</evidence>